<evidence type="ECO:0000313" key="6">
    <source>
        <dbReference type="EMBL" id="TNJ35130.1"/>
    </source>
</evidence>
<dbReference type="PANTHER" id="PTHR42988">
    <property type="entry name" value="PHOSPHOHYDROLASE"/>
    <property type="match status" value="1"/>
</dbReference>
<proteinExistence type="inferred from homology"/>
<dbReference type="EMBL" id="SMDR01000001">
    <property type="protein sequence ID" value="TNJ35130.1"/>
    <property type="molecule type" value="Genomic_DNA"/>
</dbReference>
<evidence type="ECO:0000256" key="3">
    <source>
        <dbReference type="ARBA" id="ARBA00023004"/>
    </source>
</evidence>
<sequence length="277" mass="30637">MIRLLQVSDPHFGTERPEVLEALERMARTRPPDVLVLSGDVTQRARRRQFEAARDFCERLAVPSRLVIPGNHDIPLYDVVTRLLAPYRGFVAAFGPDMEPELDMPGLRVVTVNTTRPGRHKDGEVSPAQIASVSARLRAAQPEQLRVVVTHQPVDVPAVHEEHNLLRRHADAVAAWVAAGADVLMGGHIHWPFVRPLSLRFPALGRRAWCVQAGTAVSRRVRDGHPNSVNVLEYTRGDAEARVQRWDFDAPHGFVCARESVLALDRGSGAVASAEIP</sequence>
<evidence type="ECO:0000256" key="1">
    <source>
        <dbReference type="ARBA" id="ARBA00022723"/>
    </source>
</evidence>
<dbReference type="SUPFAM" id="SSF56300">
    <property type="entry name" value="Metallo-dependent phosphatases"/>
    <property type="match status" value="1"/>
</dbReference>
<dbReference type="InterPro" id="IPR004843">
    <property type="entry name" value="Calcineurin-like_PHP"/>
</dbReference>
<dbReference type="OrthoDB" id="9811542at2"/>
<dbReference type="RefSeq" id="WP_139446278.1">
    <property type="nucleotide sequence ID" value="NZ_SMDR01000001.1"/>
</dbReference>
<dbReference type="GO" id="GO:0016787">
    <property type="term" value="F:hydrolase activity"/>
    <property type="evidence" value="ECO:0007669"/>
    <property type="project" value="UniProtKB-KW"/>
</dbReference>
<keyword evidence="1" id="KW-0479">Metal-binding</keyword>
<evidence type="ECO:0000259" key="5">
    <source>
        <dbReference type="Pfam" id="PF00149"/>
    </source>
</evidence>
<gene>
    <name evidence="6" type="ORF">E1B00_05030</name>
</gene>
<protein>
    <submittedName>
        <fullName evidence="6">Metallophosphoesterase</fullName>
    </submittedName>
</protein>
<dbReference type="AlphaFoldDB" id="A0A5C4RVD8"/>
<reference evidence="6 7" key="1">
    <citation type="submission" date="2019-03" db="EMBL/GenBank/DDBJ databases">
        <title>Arenimonas daejeonensis sp. nov., isolated from compost.</title>
        <authorList>
            <person name="Jeon C.O."/>
        </authorList>
    </citation>
    <scope>NUCLEOTIDE SEQUENCE [LARGE SCALE GENOMIC DNA]</scope>
    <source>
        <strain evidence="6 7">R29</strain>
    </source>
</reference>
<dbReference type="GO" id="GO:0046872">
    <property type="term" value="F:metal ion binding"/>
    <property type="evidence" value="ECO:0007669"/>
    <property type="project" value="UniProtKB-KW"/>
</dbReference>
<dbReference type="PANTHER" id="PTHR42988:SF2">
    <property type="entry name" value="CYCLIC NUCLEOTIDE PHOSPHODIESTERASE CBUA0032-RELATED"/>
    <property type="match status" value="1"/>
</dbReference>
<keyword evidence="2" id="KW-0378">Hydrolase</keyword>
<comment type="similarity">
    <text evidence="4">Belongs to the cyclic nucleotide phosphodiesterase class-III family.</text>
</comment>
<evidence type="ECO:0000256" key="2">
    <source>
        <dbReference type="ARBA" id="ARBA00022801"/>
    </source>
</evidence>
<organism evidence="6 7">
    <name type="scientific">Arenimonas terrae</name>
    <dbReference type="NCBI Taxonomy" id="2546226"/>
    <lineage>
        <taxon>Bacteria</taxon>
        <taxon>Pseudomonadati</taxon>
        <taxon>Pseudomonadota</taxon>
        <taxon>Gammaproteobacteria</taxon>
        <taxon>Lysobacterales</taxon>
        <taxon>Lysobacteraceae</taxon>
        <taxon>Arenimonas</taxon>
    </lineage>
</organism>
<accession>A0A5C4RVD8</accession>
<dbReference type="Proteomes" id="UP000305760">
    <property type="component" value="Unassembled WGS sequence"/>
</dbReference>
<comment type="caution">
    <text evidence="6">The sequence shown here is derived from an EMBL/GenBank/DDBJ whole genome shotgun (WGS) entry which is preliminary data.</text>
</comment>
<feature type="domain" description="Calcineurin-like phosphoesterase" evidence="5">
    <location>
        <begin position="2"/>
        <end position="192"/>
    </location>
</feature>
<name>A0A5C4RVD8_9GAMM</name>
<evidence type="ECO:0000256" key="4">
    <source>
        <dbReference type="ARBA" id="ARBA00025742"/>
    </source>
</evidence>
<dbReference type="InterPro" id="IPR050884">
    <property type="entry name" value="CNP_phosphodiesterase-III"/>
</dbReference>
<dbReference type="Pfam" id="PF00149">
    <property type="entry name" value="Metallophos"/>
    <property type="match status" value="1"/>
</dbReference>
<evidence type="ECO:0000313" key="7">
    <source>
        <dbReference type="Proteomes" id="UP000305760"/>
    </source>
</evidence>
<dbReference type="InterPro" id="IPR029052">
    <property type="entry name" value="Metallo-depent_PP-like"/>
</dbReference>
<keyword evidence="7" id="KW-1185">Reference proteome</keyword>
<keyword evidence="3" id="KW-0408">Iron</keyword>
<dbReference type="Gene3D" id="3.60.21.10">
    <property type="match status" value="1"/>
</dbReference>